<evidence type="ECO:0000313" key="2">
    <source>
        <dbReference type="Proteomes" id="UP001233999"/>
    </source>
</evidence>
<sequence>MAAAEKCKKKTEGVGVVTISESLVKRLETGEGDAKEQEARQAATDEEWMKKLKCMDDYHTEEHGLTFANFNKVLSSTEREIALATKEFVPCHDKVRDLIKCYRQFKKCSLMCSREVQEFVNCVDETKKEMETSARNKNKINEITSDTVL</sequence>
<dbReference type="Proteomes" id="UP001233999">
    <property type="component" value="Unassembled WGS sequence"/>
</dbReference>
<evidence type="ECO:0000313" key="1">
    <source>
        <dbReference type="EMBL" id="KAJ9576136.1"/>
    </source>
</evidence>
<keyword evidence="2" id="KW-1185">Reference proteome</keyword>
<name>A0AAD7Z9A9_DIPPU</name>
<organism evidence="1 2">
    <name type="scientific">Diploptera punctata</name>
    <name type="common">Pacific beetle cockroach</name>
    <dbReference type="NCBI Taxonomy" id="6984"/>
    <lineage>
        <taxon>Eukaryota</taxon>
        <taxon>Metazoa</taxon>
        <taxon>Ecdysozoa</taxon>
        <taxon>Arthropoda</taxon>
        <taxon>Hexapoda</taxon>
        <taxon>Insecta</taxon>
        <taxon>Pterygota</taxon>
        <taxon>Neoptera</taxon>
        <taxon>Polyneoptera</taxon>
        <taxon>Dictyoptera</taxon>
        <taxon>Blattodea</taxon>
        <taxon>Blaberoidea</taxon>
        <taxon>Blaberidae</taxon>
        <taxon>Diplopterinae</taxon>
        <taxon>Diploptera</taxon>
    </lineage>
</organism>
<dbReference type="EMBL" id="JASPKZ010009807">
    <property type="protein sequence ID" value="KAJ9576136.1"/>
    <property type="molecule type" value="Genomic_DNA"/>
</dbReference>
<dbReference type="AlphaFoldDB" id="A0AAD7Z9A9"/>
<accession>A0AAD7Z9A9</accession>
<reference evidence="1" key="2">
    <citation type="submission" date="2023-05" db="EMBL/GenBank/DDBJ databases">
        <authorList>
            <person name="Fouks B."/>
        </authorList>
    </citation>
    <scope>NUCLEOTIDE SEQUENCE</scope>
    <source>
        <strain evidence="1">Stay&amp;Tobe</strain>
        <tissue evidence="1">Testes</tissue>
    </source>
</reference>
<proteinExistence type="predicted"/>
<protein>
    <submittedName>
        <fullName evidence="1">Uncharacterized protein</fullName>
    </submittedName>
</protein>
<reference evidence="1" key="1">
    <citation type="journal article" date="2023" name="IScience">
        <title>Live-bearing cockroach genome reveals convergent evolutionary mechanisms linked to viviparity in insects and beyond.</title>
        <authorList>
            <person name="Fouks B."/>
            <person name="Harrison M.C."/>
            <person name="Mikhailova A.A."/>
            <person name="Marchal E."/>
            <person name="English S."/>
            <person name="Carruthers M."/>
            <person name="Jennings E.C."/>
            <person name="Chiamaka E.L."/>
            <person name="Frigard R.A."/>
            <person name="Pippel M."/>
            <person name="Attardo G.M."/>
            <person name="Benoit J.B."/>
            <person name="Bornberg-Bauer E."/>
            <person name="Tobe S.S."/>
        </authorList>
    </citation>
    <scope>NUCLEOTIDE SEQUENCE</scope>
    <source>
        <strain evidence="1">Stay&amp;Tobe</strain>
    </source>
</reference>
<gene>
    <name evidence="1" type="ORF">L9F63_006958</name>
</gene>
<comment type="caution">
    <text evidence="1">The sequence shown here is derived from an EMBL/GenBank/DDBJ whole genome shotgun (WGS) entry which is preliminary data.</text>
</comment>